<comment type="function">
    <text evidence="7">Catalyzes the anaerobic formation of alpha-ketobutyrate and ammonia from threonine in a two-step reaction. The first step involved a dehydration of threonine and a production of enamine intermediates (aminocrotonate), which tautomerizes to its imine form (iminobutyrate). Both intermediates are unstable and short-lived. The second step is the nonenzymatic hydrolysis of the enamine/imine intermediates to form 2-ketobutyrate and free ammonia. In the low water environment of the cell, the second step is accelerated by RidA.</text>
</comment>
<dbReference type="InterPro" id="IPR036052">
    <property type="entry name" value="TrpB-like_PALP_sf"/>
</dbReference>
<dbReference type="InterPro" id="IPR001926">
    <property type="entry name" value="TrpB-like_PALP"/>
</dbReference>
<sequence>MTQSTTPATSAPAQATSSSSESSQTRSLQEILDGLPVKLADIEAAAELLKGVIVTTPLEHSRALSRQIGAEVEFKCENLQRAGSFKVRGAYVRMARLSEEEKKRGVVAASAGNHAQGVAQAASRLGIKARIYMPLGVALPKLSATRDHGAEVVLHGNNVDESLAEAQRFADATGAVFVHPFDHEDIIAGQGTIGLELLEQYPEVDTVLMGVGGGGLLAGVAVAIKSKAAQLGRDIRVIGVQAENAAAYPPSLAADALVPLEKVSTIADGIAVGRPGQLPFQIIRELVDDVVTVSEDALARALVFLLERSKLVVEPAGAVGVAAVQEGLLAEMGLNPKNVAVVLSGGNVDPLLMLKVIQHGLQAAGRFLTVHIMLEDRPGELATISRIISENDANVTRVDHTRVGGSLAMGDVAITIDMETKGREHSELVLQALRAEGFQPQVRQ</sequence>
<dbReference type="GO" id="GO:0006565">
    <property type="term" value="P:L-serine catabolic process"/>
    <property type="evidence" value="ECO:0007669"/>
    <property type="project" value="TreeGrafter"/>
</dbReference>
<dbReference type="GO" id="GO:0003941">
    <property type="term" value="F:L-serine ammonia-lyase activity"/>
    <property type="evidence" value="ECO:0007669"/>
    <property type="project" value="TreeGrafter"/>
</dbReference>
<dbReference type="InterPro" id="IPR050147">
    <property type="entry name" value="Ser/Thr_Dehydratase"/>
</dbReference>
<accession>A0A7W8TR32</accession>
<evidence type="ECO:0000313" key="11">
    <source>
        <dbReference type="EMBL" id="MBB5511376.1"/>
    </source>
</evidence>
<dbReference type="EMBL" id="JACHDR010000001">
    <property type="protein sequence ID" value="MBB5511376.1"/>
    <property type="molecule type" value="Genomic_DNA"/>
</dbReference>
<name>A0A7W8TR32_9MICC</name>
<dbReference type="SUPFAM" id="SSF53686">
    <property type="entry name" value="Tryptophan synthase beta subunit-like PLP-dependent enzymes"/>
    <property type="match status" value="1"/>
</dbReference>
<dbReference type="Pfam" id="PF01842">
    <property type="entry name" value="ACT"/>
    <property type="match status" value="1"/>
</dbReference>
<dbReference type="AlphaFoldDB" id="A0A7W8TR32"/>
<evidence type="ECO:0000256" key="1">
    <source>
        <dbReference type="ARBA" id="ARBA00001274"/>
    </source>
</evidence>
<dbReference type="CDD" id="cd01562">
    <property type="entry name" value="Thr-dehyd"/>
    <property type="match status" value="1"/>
</dbReference>
<evidence type="ECO:0000256" key="3">
    <source>
        <dbReference type="ARBA" id="ARBA00010869"/>
    </source>
</evidence>
<dbReference type="GO" id="GO:0009097">
    <property type="term" value="P:isoleucine biosynthetic process"/>
    <property type="evidence" value="ECO:0007669"/>
    <property type="project" value="TreeGrafter"/>
</dbReference>
<protein>
    <recommendedName>
        <fullName evidence="4">threonine ammonia-lyase</fullName>
        <ecNumber evidence="4">4.3.1.19</ecNumber>
    </recommendedName>
    <alternativeName>
        <fullName evidence="8">Threonine deaminase</fullName>
    </alternativeName>
</protein>
<comment type="caution">
    <text evidence="11">The sequence shown here is derived from an EMBL/GenBank/DDBJ whole genome shotgun (WGS) entry which is preliminary data.</text>
</comment>
<organism evidence="11 12">
    <name type="scientific">Neomicrococcus aestuarii</name>
    <dbReference type="NCBI Taxonomy" id="556325"/>
    <lineage>
        <taxon>Bacteria</taxon>
        <taxon>Bacillati</taxon>
        <taxon>Actinomycetota</taxon>
        <taxon>Actinomycetes</taxon>
        <taxon>Micrococcales</taxon>
        <taxon>Micrococcaceae</taxon>
        <taxon>Neomicrococcus</taxon>
    </lineage>
</organism>
<evidence type="ECO:0000256" key="7">
    <source>
        <dbReference type="ARBA" id="ARBA00025527"/>
    </source>
</evidence>
<dbReference type="Pfam" id="PF00291">
    <property type="entry name" value="PALP"/>
    <property type="match status" value="1"/>
</dbReference>
<evidence type="ECO:0000256" key="9">
    <source>
        <dbReference type="SAM" id="MobiDB-lite"/>
    </source>
</evidence>
<dbReference type="CDD" id="cd04886">
    <property type="entry name" value="ACT_ThrD-II-like"/>
    <property type="match status" value="1"/>
</dbReference>
<feature type="region of interest" description="Disordered" evidence="9">
    <location>
        <begin position="1"/>
        <end position="27"/>
    </location>
</feature>
<dbReference type="Gene3D" id="3.30.70.260">
    <property type="match status" value="1"/>
</dbReference>
<dbReference type="GO" id="GO:0006567">
    <property type="term" value="P:L-threonine catabolic process"/>
    <property type="evidence" value="ECO:0007669"/>
    <property type="project" value="InterPro"/>
</dbReference>
<proteinExistence type="inferred from homology"/>
<dbReference type="GO" id="GO:0004794">
    <property type="term" value="F:threonine deaminase activity"/>
    <property type="evidence" value="ECO:0007669"/>
    <property type="project" value="UniProtKB-EC"/>
</dbReference>
<evidence type="ECO:0000256" key="5">
    <source>
        <dbReference type="ARBA" id="ARBA00022898"/>
    </source>
</evidence>
<reference evidence="11 12" key="1">
    <citation type="submission" date="2020-08" db="EMBL/GenBank/DDBJ databases">
        <title>Sequencing the genomes of 1000 actinobacteria strains.</title>
        <authorList>
            <person name="Klenk H.-P."/>
        </authorList>
    </citation>
    <scope>NUCLEOTIDE SEQUENCE [LARGE SCALE GENOMIC DNA]</scope>
    <source>
        <strain evidence="11 12">DSM 105783</strain>
    </source>
</reference>
<dbReference type="InterPro" id="IPR044561">
    <property type="entry name" value="ACT_ThrD-II-like"/>
</dbReference>
<evidence type="ECO:0000256" key="8">
    <source>
        <dbReference type="ARBA" id="ARBA00031427"/>
    </source>
</evidence>
<dbReference type="FunFam" id="3.40.50.1100:FF:000005">
    <property type="entry name" value="Threonine dehydratase catabolic"/>
    <property type="match status" value="1"/>
</dbReference>
<dbReference type="PROSITE" id="PS51671">
    <property type="entry name" value="ACT"/>
    <property type="match status" value="1"/>
</dbReference>
<dbReference type="RefSeq" id="WP_183662838.1">
    <property type="nucleotide sequence ID" value="NZ_BAAARH010000009.1"/>
</dbReference>
<evidence type="ECO:0000313" key="12">
    <source>
        <dbReference type="Proteomes" id="UP000580797"/>
    </source>
</evidence>
<evidence type="ECO:0000259" key="10">
    <source>
        <dbReference type="PROSITE" id="PS51671"/>
    </source>
</evidence>
<keyword evidence="5" id="KW-0663">Pyridoxal phosphate</keyword>
<evidence type="ECO:0000256" key="6">
    <source>
        <dbReference type="ARBA" id="ARBA00023239"/>
    </source>
</evidence>
<evidence type="ECO:0000256" key="2">
    <source>
        <dbReference type="ARBA" id="ARBA00001933"/>
    </source>
</evidence>
<feature type="domain" description="ACT" evidence="10">
    <location>
        <begin position="369"/>
        <end position="444"/>
    </location>
</feature>
<dbReference type="PANTHER" id="PTHR48078">
    <property type="entry name" value="THREONINE DEHYDRATASE, MITOCHONDRIAL-RELATED"/>
    <property type="match status" value="1"/>
</dbReference>
<dbReference type="InterPro" id="IPR005789">
    <property type="entry name" value="Thr_deHydtase_catblc"/>
</dbReference>
<dbReference type="FunFam" id="3.40.50.1100:FF:000007">
    <property type="entry name" value="L-threonine dehydratase catabolic TdcB"/>
    <property type="match status" value="1"/>
</dbReference>
<gene>
    <name evidence="11" type="ORF">HD598_000063</name>
</gene>
<evidence type="ECO:0000256" key="4">
    <source>
        <dbReference type="ARBA" id="ARBA00012096"/>
    </source>
</evidence>
<comment type="similarity">
    <text evidence="3">Belongs to the serine/threonine dehydratase family.</text>
</comment>
<dbReference type="InterPro" id="IPR045865">
    <property type="entry name" value="ACT-like_dom_sf"/>
</dbReference>
<comment type="cofactor">
    <cofactor evidence="2">
        <name>pyridoxal 5'-phosphate</name>
        <dbReference type="ChEBI" id="CHEBI:597326"/>
    </cofactor>
</comment>
<keyword evidence="6 11" id="KW-0456">Lyase</keyword>
<dbReference type="Proteomes" id="UP000580797">
    <property type="component" value="Unassembled WGS sequence"/>
</dbReference>
<dbReference type="SUPFAM" id="SSF55021">
    <property type="entry name" value="ACT-like"/>
    <property type="match status" value="1"/>
</dbReference>
<dbReference type="EC" id="4.3.1.19" evidence="4"/>
<dbReference type="InterPro" id="IPR002912">
    <property type="entry name" value="ACT_dom"/>
</dbReference>
<feature type="compositionally biased region" description="Low complexity" evidence="9">
    <location>
        <begin position="1"/>
        <end position="25"/>
    </location>
</feature>
<dbReference type="NCBIfam" id="TIGR01127">
    <property type="entry name" value="ilvA_1Cterm"/>
    <property type="match status" value="1"/>
</dbReference>
<dbReference type="PANTHER" id="PTHR48078:SF6">
    <property type="entry name" value="L-THREONINE DEHYDRATASE CATABOLIC TDCB"/>
    <property type="match status" value="1"/>
</dbReference>
<dbReference type="Gene3D" id="3.40.50.1100">
    <property type="match status" value="2"/>
</dbReference>
<comment type="catalytic activity">
    <reaction evidence="1">
        <text>L-threonine = 2-oxobutanoate + NH4(+)</text>
        <dbReference type="Rhea" id="RHEA:22108"/>
        <dbReference type="ChEBI" id="CHEBI:16763"/>
        <dbReference type="ChEBI" id="CHEBI:28938"/>
        <dbReference type="ChEBI" id="CHEBI:57926"/>
        <dbReference type="EC" id="4.3.1.19"/>
    </reaction>
</comment>